<comment type="caution">
    <text evidence="17">The sequence shown here is derived from an EMBL/GenBank/DDBJ whole genome shotgun (WGS) entry which is preliminary data.</text>
</comment>
<organism evidence="17 18">
    <name type="scientific">Pedobacter segetis</name>
    <dbReference type="NCBI Taxonomy" id="2793069"/>
    <lineage>
        <taxon>Bacteria</taxon>
        <taxon>Pseudomonadati</taxon>
        <taxon>Bacteroidota</taxon>
        <taxon>Sphingobacteriia</taxon>
        <taxon>Sphingobacteriales</taxon>
        <taxon>Sphingobacteriaceae</taxon>
        <taxon>Pedobacter</taxon>
    </lineage>
</organism>
<keyword evidence="4" id="KW-1134">Transmembrane beta strand</keyword>
<reference evidence="17 18" key="1">
    <citation type="submission" date="2020-12" db="EMBL/GenBank/DDBJ databases">
        <title>Bacterial novel species Pedobacter sp. SD-b isolated from soil.</title>
        <authorList>
            <person name="Jung H.-Y."/>
        </authorList>
    </citation>
    <scope>NUCLEOTIDE SEQUENCE [LARGE SCALE GENOMIC DNA]</scope>
    <source>
        <strain evidence="17 18">SD-b</strain>
    </source>
</reference>
<dbReference type="EMBL" id="JAEHFY010000004">
    <property type="protein sequence ID" value="MBK0382123.1"/>
    <property type="molecule type" value="Genomic_DNA"/>
</dbReference>
<keyword evidence="14" id="KW-0449">Lipoprotein</keyword>
<keyword evidence="8" id="KW-0625">Polysaccharide transport</keyword>
<comment type="subcellular location">
    <subcellularLocation>
        <location evidence="1">Cell outer membrane</location>
        <topology evidence="1">Multi-pass membrane protein</topology>
    </subcellularLocation>
</comment>
<evidence type="ECO:0000256" key="9">
    <source>
        <dbReference type="ARBA" id="ARBA00023065"/>
    </source>
</evidence>
<evidence type="ECO:0000256" key="11">
    <source>
        <dbReference type="ARBA" id="ARBA00023136"/>
    </source>
</evidence>
<evidence type="ECO:0000259" key="15">
    <source>
        <dbReference type="Pfam" id="PF02563"/>
    </source>
</evidence>
<dbReference type="Proteomes" id="UP000660024">
    <property type="component" value="Unassembled WGS sequence"/>
</dbReference>
<evidence type="ECO:0000313" key="17">
    <source>
        <dbReference type="EMBL" id="MBK0382123.1"/>
    </source>
</evidence>
<dbReference type="InterPro" id="IPR003715">
    <property type="entry name" value="Poly_export_N"/>
</dbReference>
<dbReference type="PANTHER" id="PTHR33619:SF3">
    <property type="entry name" value="POLYSACCHARIDE EXPORT PROTEIN GFCE-RELATED"/>
    <property type="match status" value="1"/>
</dbReference>
<proteinExistence type="inferred from homology"/>
<evidence type="ECO:0000256" key="2">
    <source>
        <dbReference type="ARBA" id="ARBA00009450"/>
    </source>
</evidence>
<keyword evidence="7" id="KW-0732">Signal</keyword>
<keyword evidence="11" id="KW-0472">Membrane</keyword>
<comment type="similarity">
    <text evidence="2">Belongs to the BexD/CtrA/VexA family.</text>
</comment>
<evidence type="ECO:0000256" key="10">
    <source>
        <dbReference type="ARBA" id="ARBA00023114"/>
    </source>
</evidence>
<evidence type="ECO:0000313" key="18">
    <source>
        <dbReference type="Proteomes" id="UP000660024"/>
    </source>
</evidence>
<keyword evidence="13" id="KW-0998">Cell outer membrane</keyword>
<keyword evidence="5" id="KW-0762">Sugar transport</keyword>
<dbReference type="InterPro" id="IPR049712">
    <property type="entry name" value="Poly_export"/>
</dbReference>
<keyword evidence="18" id="KW-1185">Reference proteome</keyword>
<accession>A0ABS1BGX8</accession>
<evidence type="ECO:0000259" key="16">
    <source>
        <dbReference type="Pfam" id="PF22461"/>
    </source>
</evidence>
<evidence type="ECO:0000256" key="4">
    <source>
        <dbReference type="ARBA" id="ARBA00022452"/>
    </source>
</evidence>
<evidence type="ECO:0000256" key="1">
    <source>
        <dbReference type="ARBA" id="ARBA00004571"/>
    </source>
</evidence>
<evidence type="ECO:0000256" key="6">
    <source>
        <dbReference type="ARBA" id="ARBA00022692"/>
    </source>
</evidence>
<keyword evidence="12" id="KW-0564">Palmitate</keyword>
<keyword evidence="3" id="KW-0813">Transport</keyword>
<dbReference type="PANTHER" id="PTHR33619">
    <property type="entry name" value="POLYSACCHARIDE EXPORT PROTEIN GFCE-RELATED"/>
    <property type="match status" value="1"/>
</dbReference>
<dbReference type="Pfam" id="PF02563">
    <property type="entry name" value="Poly_export"/>
    <property type="match status" value="1"/>
</dbReference>
<evidence type="ECO:0000256" key="14">
    <source>
        <dbReference type="ARBA" id="ARBA00023288"/>
    </source>
</evidence>
<keyword evidence="6" id="KW-0812">Transmembrane</keyword>
<evidence type="ECO:0000256" key="12">
    <source>
        <dbReference type="ARBA" id="ARBA00023139"/>
    </source>
</evidence>
<evidence type="ECO:0000256" key="7">
    <source>
        <dbReference type="ARBA" id="ARBA00022729"/>
    </source>
</evidence>
<dbReference type="Pfam" id="PF22461">
    <property type="entry name" value="SLBB_2"/>
    <property type="match status" value="1"/>
</dbReference>
<protein>
    <submittedName>
        <fullName evidence="17">Polysaccharide biosynthesis/export family protein</fullName>
    </submittedName>
</protein>
<feature type="domain" description="SLBB" evidence="16">
    <location>
        <begin position="132"/>
        <end position="210"/>
    </location>
</feature>
<evidence type="ECO:0000256" key="13">
    <source>
        <dbReference type="ARBA" id="ARBA00023237"/>
    </source>
</evidence>
<evidence type="ECO:0000256" key="8">
    <source>
        <dbReference type="ARBA" id="ARBA00023047"/>
    </source>
</evidence>
<dbReference type="Gene3D" id="3.10.560.10">
    <property type="entry name" value="Outer membrane lipoprotein wza domain like"/>
    <property type="match status" value="1"/>
</dbReference>
<dbReference type="InterPro" id="IPR054765">
    <property type="entry name" value="SLBB_dom"/>
</dbReference>
<keyword evidence="9" id="KW-0406">Ion transport</keyword>
<evidence type="ECO:0000256" key="5">
    <source>
        <dbReference type="ARBA" id="ARBA00022597"/>
    </source>
</evidence>
<name>A0ABS1BGX8_9SPHI</name>
<keyword evidence="10" id="KW-0626">Porin</keyword>
<evidence type="ECO:0000256" key="3">
    <source>
        <dbReference type="ARBA" id="ARBA00022448"/>
    </source>
</evidence>
<feature type="domain" description="Polysaccharide export protein N-terminal" evidence="15">
    <location>
        <begin position="45"/>
        <end position="128"/>
    </location>
</feature>
<gene>
    <name evidence="17" type="ORF">I5M32_04050</name>
</gene>
<sequence length="248" mass="27382">MVLIFSSCSTKRTTLFNLEDKNDKKPAVTVLEKGNKNSVEILNQTILPGDILSLRNLQNETQILGYNAGLASGASTSSDYIVEQDSMVALPFLNRVKLGGLSIPDAERFLNAEYSKTLLKNPIIKVKITSLKVTVLGEFGRVGNLPISSDKTYLTDIIADAGGLNIRANPKNIRIIRGDLKNPKVISVNLKKLKALSNDNLYLHNNDIIYADTKNTYKFLDQITSTRNIIGIVVTTISAYLLIDRLTR</sequence>